<evidence type="ECO:0000256" key="4">
    <source>
        <dbReference type="PROSITE-ProRule" id="PRU00175"/>
    </source>
</evidence>
<comment type="caution">
    <text evidence="6">The sequence shown here is derived from an EMBL/GenBank/DDBJ whole genome shotgun (WGS) entry which is preliminary data.</text>
</comment>
<keyword evidence="7" id="KW-1185">Reference proteome</keyword>
<evidence type="ECO:0000313" key="6">
    <source>
        <dbReference type="EMBL" id="CAL6023070.1"/>
    </source>
</evidence>
<dbReference type="SUPFAM" id="SSF159034">
    <property type="entry name" value="Mib/herc2 domain-like"/>
    <property type="match status" value="1"/>
</dbReference>
<dbReference type="Gene3D" id="2.30.30.40">
    <property type="entry name" value="SH3 Domains"/>
    <property type="match status" value="1"/>
</dbReference>
<dbReference type="SUPFAM" id="SSF57850">
    <property type="entry name" value="RING/U-box"/>
    <property type="match status" value="1"/>
</dbReference>
<evidence type="ECO:0000259" key="5">
    <source>
        <dbReference type="PROSITE" id="PS50089"/>
    </source>
</evidence>
<evidence type="ECO:0000256" key="3">
    <source>
        <dbReference type="ARBA" id="ARBA00022833"/>
    </source>
</evidence>
<accession>A0ABP1IT65</accession>
<dbReference type="InterPro" id="IPR001841">
    <property type="entry name" value="Znf_RING"/>
</dbReference>
<dbReference type="InterPro" id="IPR017907">
    <property type="entry name" value="Znf_RING_CS"/>
</dbReference>
<name>A0ABP1IT65_9EUKA</name>
<proteinExistence type="predicted"/>
<dbReference type="Proteomes" id="UP001642409">
    <property type="component" value="Unassembled WGS sequence"/>
</dbReference>
<dbReference type="PROSITE" id="PS00518">
    <property type="entry name" value="ZF_RING_1"/>
    <property type="match status" value="1"/>
</dbReference>
<dbReference type="InterPro" id="IPR037252">
    <property type="entry name" value="Mib_Herc2_sf"/>
</dbReference>
<keyword evidence="1" id="KW-0479">Metal-binding</keyword>
<sequence length="669" mass="77736">MCDICTEDSDSIIQFCNHTFCVKCASMIASCSRKCPCCNTIINNRQNYGGSKTKQQILHFDCNKNTLQFDEVYCDVHSDTLAVSFDSVSNIFMCDLCLNKKNIKLSQTNKVRVILPIFGEKGPQIQIESYYPYIQSKNSPQKELFYEQNIEKRERPEYKYKLEFNGFEVVHKVKNICVKSNGLVIKNYKTEVDVLKCVNVLTDKENYFALFNKKKFLIQNANGNIFVDLDSKFEGKTTQTDRKYKTFDEDKISTFVKQYYIQLRNQYTKTDTIQLISNSTLCFSNSVANTYFKNNYGIFSKLFELYQFTNKKQKQIQFSTVNLQIVDKYNCQVGQYVVRNHSEWSFGRQDHSKFNFVQRQLTYYLGIIQSINPDDLTCEVFWMNSTYNTYSIGKNNQFNLLLVKDQNLIEKLLYGTIPKQFQSINEFLTNKNCCCSVSIINVALLLFGNTDLISGIQKYQDTTLISSQCKLFTHYTCYLQLFLQQSTLSTMNSFKFLKLCKNQLKTNFMQKIQNHFISCTSSPLFTSCFVTSIKKPVVVCTGPEWVFESKNKIGILHQITDRQLQIQWVDECNQSSLKQSKDNGIVQVQLEQYQFEAGLQPVNYYEHFVTKDNFQHERLVGPTRFCIQNQIIGILEASYEETALVKWWGGDTSICQIGIGGELTYLGRW</sequence>
<keyword evidence="2 4" id="KW-0863">Zinc-finger</keyword>
<evidence type="ECO:0000256" key="2">
    <source>
        <dbReference type="ARBA" id="ARBA00022771"/>
    </source>
</evidence>
<organism evidence="6 7">
    <name type="scientific">Hexamita inflata</name>
    <dbReference type="NCBI Taxonomy" id="28002"/>
    <lineage>
        <taxon>Eukaryota</taxon>
        <taxon>Metamonada</taxon>
        <taxon>Diplomonadida</taxon>
        <taxon>Hexamitidae</taxon>
        <taxon>Hexamitinae</taxon>
        <taxon>Hexamita</taxon>
    </lineage>
</organism>
<evidence type="ECO:0000313" key="7">
    <source>
        <dbReference type="Proteomes" id="UP001642409"/>
    </source>
</evidence>
<feature type="domain" description="RING-type" evidence="5">
    <location>
        <begin position="2"/>
        <end position="39"/>
    </location>
</feature>
<keyword evidence="3" id="KW-0862">Zinc</keyword>
<protein>
    <recommendedName>
        <fullName evidence="5">RING-type domain-containing protein</fullName>
    </recommendedName>
</protein>
<gene>
    <name evidence="6" type="ORF">HINF_LOCUS28954</name>
</gene>
<dbReference type="EMBL" id="CAXDID020000092">
    <property type="protein sequence ID" value="CAL6023070.1"/>
    <property type="molecule type" value="Genomic_DNA"/>
</dbReference>
<evidence type="ECO:0000256" key="1">
    <source>
        <dbReference type="ARBA" id="ARBA00022723"/>
    </source>
</evidence>
<dbReference type="PROSITE" id="PS50089">
    <property type="entry name" value="ZF_RING_2"/>
    <property type="match status" value="1"/>
</dbReference>
<reference evidence="6 7" key="1">
    <citation type="submission" date="2024-07" db="EMBL/GenBank/DDBJ databases">
        <authorList>
            <person name="Akdeniz Z."/>
        </authorList>
    </citation>
    <scope>NUCLEOTIDE SEQUENCE [LARGE SCALE GENOMIC DNA]</scope>
</reference>